<dbReference type="InterPro" id="IPR037291">
    <property type="entry name" value="DUF4139"/>
</dbReference>
<evidence type="ECO:0000313" key="6">
    <source>
        <dbReference type="Proteomes" id="UP000266183"/>
    </source>
</evidence>
<dbReference type="NCBIfam" id="TIGR02231">
    <property type="entry name" value="mucoidy inhibitor MuiA family protein"/>
    <property type="match status" value="2"/>
</dbReference>
<sequence>MKRIYTIALLFVSLIPAAAQEAEQNVSSKINQVAVFLQGAQITRHASVPLKAGVSILTLTGIAPAIQQQSIQVDGPASVKILSVSFRINYMEEHKKPEKIKLLEGERKRLAALITQEKSIQEVYTEEENILKTNKSIGGTEKGVEVAELKAAMDYFRQRLLDIKQQLMQSERTIRSYQEELAKVDAQLTELRAIKGQPSGEIVVKVSTKAATNAELDVNYLVNEARWFPSYDIRAKNVKAPVGITYKANVSQQSGEDWENVSLTISSANPSEQGVRPIIKPWIVGYNNALSRRTVSNAMMAVTANNEVHGRVVDDAGQPIPGVNIVVKGTSVGTVTDVNGNYSIPLTSDAEVVVFSFIGYNAIERRLDRASEVNVQMLPDVSALSEVVVMAYGYTSDAAPSEARSGIYGSSAQKMKRAQVATEVIRQTNVEFKLDEPFSIKSDGEVRATDMIEYELPAIYEYYCVPKLEEDAFLTAKIMDWDQYNFLEGEASLFFEGKYIGKSILDTRNTSDTLIVSLGRDSNVLVKREKKKEYSSRQFVGSNQKVALAYEISIRNKKGLPISIVIEDQIPISNDKEITVDKLEDSHGEYDHNSGTITWKKEIASGKTEIINLKYAVRYPKGNRMFLE</sequence>
<evidence type="ECO:0000256" key="1">
    <source>
        <dbReference type="SAM" id="Coils"/>
    </source>
</evidence>
<name>A0A385SJT8_9BACT</name>
<dbReference type="AlphaFoldDB" id="A0A385SJT8"/>
<evidence type="ECO:0000256" key="2">
    <source>
        <dbReference type="SAM" id="SignalP"/>
    </source>
</evidence>
<keyword evidence="6" id="KW-1185">Reference proteome</keyword>
<accession>A0A385SJT8</accession>
<dbReference type="PANTHER" id="PTHR31005">
    <property type="entry name" value="DUF4139 DOMAIN-CONTAINING PROTEIN"/>
    <property type="match status" value="1"/>
</dbReference>
<gene>
    <name evidence="5" type="ORF">D4L85_11545</name>
</gene>
<feature type="chain" id="PRO_5017205926" evidence="2">
    <location>
        <begin position="22"/>
        <end position="628"/>
    </location>
</feature>
<evidence type="ECO:0000259" key="3">
    <source>
        <dbReference type="Pfam" id="PF13598"/>
    </source>
</evidence>
<reference evidence="6" key="1">
    <citation type="submission" date="2018-09" db="EMBL/GenBank/DDBJ databases">
        <title>Chryseolinea sp. KIS68-18 isolated from soil.</title>
        <authorList>
            <person name="Weon H.-Y."/>
            <person name="Kwon S.-W."/>
            <person name="Lee S.A."/>
        </authorList>
    </citation>
    <scope>NUCLEOTIDE SEQUENCE [LARGE SCALE GENOMIC DNA]</scope>
    <source>
        <strain evidence="6">KIS68-18</strain>
    </source>
</reference>
<keyword evidence="2" id="KW-0732">Signal</keyword>
<dbReference type="PANTHER" id="PTHR31005:SF8">
    <property type="entry name" value="DUF4139 DOMAIN-CONTAINING PROTEIN"/>
    <property type="match status" value="1"/>
</dbReference>
<dbReference type="KEGG" id="chk:D4L85_11545"/>
<dbReference type="Proteomes" id="UP000266183">
    <property type="component" value="Chromosome"/>
</dbReference>
<dbReference type="InterPro" id="IPR008969">
    <property type="entry name" value="CarboxyPept-like_regulatory"/>
</dbReference>
<dbReference type="EMBL" id="CP032382">
    <property type="protein sequence ID" value="AYB31172.1"/>
    <property type="molecule type" value="Genomic_DNA"/>
</dbReference>
<dbReference type="Pfam" id="PF13715">
    <property type="entry name" value="CarbopepD_reg_2"/>
    <property type="match status" value="1"/>
</dbReference>
<dbReference type="RefSeq" id="WP_119754454.1">
    <property type="nucleotide sequence ID" value="NZ_CP032382.1"/>
</dbReference>
<proteinExistence type="predicted"/>
<dbReference type="OrthoDB" id="634585at2"/>
<feature type="signal peptide" evidence="2">
    <location>
        <begin position="1"/>
        <end position="21"/>
    </location>
</feature>
<protein>
    <submittedName>
        <fullName evidence="5">Mucoidy inhibitor MuiA family protein</fullName>
    </submittedName>
</protein>
<dbReference type="Gene3D" id="2.60.40.1120">
    <property type="entry name" value="Carboxypeptidase-like, regulatory domain"/>
    <property type="match status" value="1"/>
</dbReference>
<evidence type="ECO:0000259" key="4">
    <source>
        <dbReference type="Pfam" id="PF13600"/>
    </source>
</evidence>
<feature type="domain" description="DUF4139" evidence="3">
    <location>
        <begin position="216"/>
        <end position="621"/>
    </location>
</feature>
<dbReference type="InterPro" id="IPR011935">
    <property type="entry name" value="CHP02231"/>
</dbReference>
<evidence type="ECO:0000313" key="5">
    <source>
        <dbReference type="EMBL" id="AYB31172.1"/>
    </source>
</evidence>
<dbReference type="InterPro" id="IPR025554">
    <property type="entry name" value="DUF4140"/>
</dbReference>
<dbReference type="SUPFAM" id="SSF49464">
    <property type="entry name" value="Carboxypeptidase regulatory domain-like"/>
    <property type="match status" value="1"/>
</dbReference>
<feature type="domain" description="DUF4140" evidence="4">
    <location>
        <begin position="33"/>
        <end position="129"/>
    </location>
</feature>
<keyword evidence="1" id="KW-0175">Coiled coil</keyword>
<organism evidence="5 6">
    <name type="scientific">Chryseolinea soli</name>
    <dbReference type="NCBI Taxonomy" id="2321403"/>
    <lineage>
        <taxon>Bacteria</taxon>
        <taxon>Pseudomonadati</taxon>
        <taxon>Bacteroidota</taxon>
        <taxon>Cytophagia</taxon>
        <taxon>Cytophagales</taxon>
        <taxon>Fulvivirgaceae</taxon>
        <taxon>Chryseolinea</taxon>
    </lineage>
</organism>
<dbReference type="Pfam" id="PF13598">
    <property type="entry name" value="DUF4139"/>
    <property type="match status" value="1"/>
</dbReference>
<feature type="coiled-coil region" evidence="1">
    <location>
        <begin position="160"/>
        <end position="194"/>
    </location>
</feature>
<dbReference type="Pfam" id="PF13600">
    <property type="entry name" value="DUF4140"/>
    <property type="match status" value="1"/>
</dbReference>